<evidence type="ECO:0000256" key="5">
    <source>
        <dbReference type="ARBA" id="ARBA00022989"/>
    </source>
</evidence>
<name>A0A7H2VAD3_9GAMM</name>
<dbReference type="EMBL" id="CP061646">
    <property type="protein sequence ID" value="QNX73316.1"/>
    <property type="molecule type" value="Genomic_DNA"/>
</dbReference>
<dbReference type="PANTHER" id="PTHR43266">
    <property type="entry name" value="MACROLIDE-EFFLUX PROTEIN"/>
    <property type="match status" value="1"/>
</dbReference>
<dbReference type="Gene3D" id="1.20.1250.20">
    <property type="entry name" value="MFS general substrate transporter like domains"/>
    <property type="match status" value="1"/>
</dbReference>
<keyword evidence="5" id="KW-1133">Transmembrane helix</keyword>
<evidence type="ECO:0000256" key="3">
    <source>
        <dbReference type="ARBA" id="ARBA00022475"/>
    </source>
</evidence>
<evidence type="ECO:0000256" key="4">
    <source>
        <dbReference type="ARBA" id="ARBA00022692"/>
    </source>
</evidence>
<dbReference type="InterPro" id="IPR036259">
    <property type="entry name" value="MFS_trans_sf"/>
</dbReference>
<evidence type="ECO:0000313" key="8">
    <source>
        <dbReference type="Proteomes" id="UP000516666"/>
    </source>
</evidence>
<evidence type="ECO:0000256" key="1">
    <source>
        <dbReference type="ARBA" id="ARBA00004651"/>
    </source>
</evidence>
<organism evidence="7 8">
    <name type="scientific">Acinetobacter seifertii</name>
    <dbReference type="NCBI Taxonomy" id="1530123"/>
    <lineage>
        <taxon>Bacteria</taxon>
        <taxon>Pseudomonadati</taxon>
        <taxon>Pseudomonadota</taxon>
        <taxon>Gammaproteobacteria</taxon>
        <taxon>Moraxellales</taxon>
        <taxon>Moraxellaceae</taxon>
        <taxon>Acinetobacter</taxon>
        <taxon>Acinetobacter calcoaceticus/baumannii complex</taxon>
    </lineage>
</organism>
<reference evidence="8" key="1">
    <citation type="submission" date="2020-09" db="EMBL/GenBank/DDBJ databases">
        <title>Clinical and molecular characterization of Acinetobacter seifertii in Taiwan.</title>
        <authorList>
            <person name="Li L.-H."/>
            <person name="Yang Y.-S."/>
            <person name="Sun J.-R."/>
            <person name="Huang T.-W."/>
            <person name="Huang W.-C."/>
            <person name="Wang Y.-C."/>
            <person name="Kuo T.-H."/>
            <person name="Kuo S.-C."/>
            <person name="Chen T.-L."/>
        </authorList>
    </citation>
    <scope>NUCLEOTIDE SEQUENCE [LARGE SCALE GENOMIC DNA]</scope>
    <source>
        <strain evidence="8">AS39</strain>
    </source>
</reference>
<dbReference type="InterPro" id="IPR011701">
    <property type="entry name" value="MFS"/>
</dbReference>
<dbReference type="RefSeq" id="WP_191012828.1">
    <property type="nucleotide sequence ID" value="NZ_CP061550.1"/>
</dbReference>
<accession>A0A7H2VAD3</accession>
<keyword evidence="2" id="KW-0813">Transport</keyword>
<dbReference type="Proteomes" id="UP000516666">
    <property type="component" value="Chromosome"/>
</dbReference>
<sequence length="415" mass="46752">MPMDISLKNLSLLSSSTFISSLGSILLQISLTFYFYETTKSALLTGILVSLQWLPALLIVFIRNNWEFGKSPLLKWKLSEICALTITGLLILLVDKSIYWVIAILFIRGMFDQIVRVNRTVACRYVFDNKNQQFYSSILQSSYHIGISVAAIFAILFIGKLNLKGIIVINLITYIISIFLISLSRTLKDFPKIQSSDSNNILFGIKDYFLILKTNGILRLYALLFPITAIFFQGTYSVLQTIYPLQKYHISANESSMSYVVAGIAIISGSVAFTYVSNKIDLYNGFSKLIVVTLSLLTVITYIFSLAVSDKFQALILFMIMVFIFEILWMYGYIGTVKYSPNGKLGLIYGISFSIGCFGAGLMSMLLGFLLDLISNQFLKLILISNIIYMVIIFLLCQKNIFIVKELGVPNEKLD</sequence>
<dbReference type="SUPFAM" id="SSF103473">
    <property type="entry name" value="MFS general substrate transporter"/>
    <property type="match status" value="1"/>
</dbReference>
<proteinExistence type="predicted"/>
<keyword evidence="6" id="KW-0472">Membrane</keyword>
<dbReference type="Pfam" id="PF07690">
    <property type="entry name" value="MFS_1"/>
    <property type="match status" value="1"/>
</dbReference>
<evidence type="ECO:0000256" key="2">
    <source>
        <dbReference type="ARBA" id="ARBA00022448"/>
    </source>
</evidence>
<keyword evidence="3" id="KW-1003">Cell membrane</keyword>
<dbReference type="GO" id="GO:0005886">
    <property type="term" value="C:plasma membrane"/>
    <property type="evidence" value="ECO:0007669"/>
    <property type="project" value="UniProtKB-SubCell"/>
</dbReference>
<evidence type="ECO:0000256" key="6">
    <source>
        <dbReference type="ARBA" id="ARBA00023136"/>
    </source>
</evidence>
<comment type="subcellular location">
    <subcellularLocation>
        <location evidence="1">Cell membrane</location>
        <topology evidence="1">Multi-pass membrane protein</topology>
    </subcellularLocation>
</comment>
<protein>
    <submittedName>
        <fullName evidence="7">MFS transporter</fullName>
    </submittedName>
</protein>
<dbReference type="GO" id="GO:0022857">
    <property type="term" value="F:transmembrane transporter activity"/>
    <property type="evidence" value="ECO:0007669"/>
    <property type="project" value="InterPro"/>
</dbReference>
<dbReference type="PANTHER" id="PTHR43266:SF2">
    <property type="entry name" value="MAJOR FACILITATOR SUPERFAMILY (MFS) PROFILE DOMAIN-CONTAINING PROTEIN"/>
    <property type="match status" value="1"/>
</dbReference>
<evidence type="ECO:0000313" key="7">
    <source>
        <dbReference type="EMBL" id="QNX73316.1"/>
    </source>
</evidence>
<gene>
    <name evidence="7" type="ORF">IC776_05490</name>
</gene>
<dbReference type="AlphaFoldDB" id="A0A7H2VAD3"/>
<reference evidence="7 8" key="2">
    <citation type="submission" date="2020-09" db="EMBL/GenBank/DDBJ databases">
        <authorList>
            <person name="Chen F.-J."/>
            <person name="Lee Y.-T."/>
        </authorList>
    </citation>
    <scope>NUCLEOTIDE SEQUENCE [LARGE SCALE GENOMIC DNA]</scope>
    <source>
        <strain evidence="7 8">AS39</strain>
    </source>
</reference>
<keyword evidence="4" id="KW-0812">Transmembrane</keyword>